<evidence type="ECO:0000256" key="3">
    <source>
        <dbReference type="ARBA" id="ARBA00022723"/>
    </source>
</evidence>
<dbReference type="GO" id="GO:0005507">
    <property type="term" value="F:copper ion binding"/>
    <property type="evidence" value="ECO:0007669"/>
    <property type="project" value="InterPro"/>
</dbReference>
<comment type="subcellular location">
    <subcellularLocation>
        <location evidence="1">Membrane</location>
    </subcellularLocation>
</comment>
<dbReference type="EMBL" id="RKLR01000003">
    <property type="protein sequence ID" value="MBX0323037.1"/>
    <property type="molecule type" value="Genomic_DNA"/>
</dbReference>
<sequence length="186" mass="18556">MTDHLDRRTFVRSTAAVSVAGLLAGCGGSGGDGGDGGSGGSDGDSGGDDGGTETAESTPTDTESGGSGDVPSEVSEYLSDVGNFDGTVADQTGTGNVNVEVGAEGNGGAYAFAPAAVRIDAGTDVNWSWTGEGGSHNVVHEDGEFESSLVSDSGNDFQHTFESSGVYLYYCEPHKGLGMKGAVVVE</sequence>
<dbReference type="PANTHER" id="PTHR34192:SF10">
    <property type="entry name" value="PLASTOCYANIN MAJOR ISOFORM, CHLOROPLASTIC-RELATED"/>
    <property type="match status" value="1"/>
</dbReference>
<feature type="region of interest" description="Disordered" evidence="8">
    <location>
        <begin position="23"/>
        <end position="74"/>
    </location>
</feature>
<dbReference type="Proteomes" id="UP001430377">
    <property type="component" value="Unassembled WGS sequence"/>
</dbReference>
<feature type="binding site" evidence="7">
    <location>
        <position position="136"/>
    </location>
    <ligand>
        <name>Cu cation</name>
        <dbReference type="ChEBI" id="CHEBI:23378"/>
    </ligand>
</feature>
<keyword evidence="4" id="KW-0249">Electron transport</keyword>
<feature type="binding site" evidence="7">
    <location>
        <position position="174"/>
    </location>
    <ligand>
        <name>Cu cation</name>
        <dbReference type="ChEBI" id="CHEBI:23378"/>
    </ligand>
</feature>
<feature type="binding site" evidence="7">
    <location>
        <position position="179"/>
    </location>
    <ligand>
        <name>Cu cation</name>
        <dbReference type="ChEBI" id="CHEBI:23378"/>
    </ligand>
</feature>
<protein>
    <submittedName>
        <fullName evidence="10">Halocyanin domain-containing protein</fullName>
    </submittedName>
</protein>
<comment type="caution">
    <text evidence="10">The sequence shown here is derived from an EMBL/GenBank/DDBJ whole genome shotgun (WGS) entry which is preliminary data.</text>
</comment>
<keyword evidence="2" id="KW-0813">Transport</keyword>
<dbReference type="InterPro" id="IPR028871">
    <property type="entry name" value="BlueCu_1_BS"/>
</dbReference>
<feature type="domain" description="Blue (type 1) copper" evidence="9">
    <location>
        <begin position="100"/>
        <end position="186"/>
    </location>
</feature>
<dbReference type="PANTHER" id="PTHR34192">
    <property type="entry name" value="PLASTOCYANIN MAJOR ISOFORM, CHLOROPLASTIC-RELATED"/>
    <property type="match status" value="1"/>
</dbReference>
<accession>A0AAW4PRT5</accession>
<dbReference type="Pfam" id="PF00127">
    <property type="entry name" value="Copper-bind"/>
    <property type="match status" value="1"/>
</dbReference>
<evidence type="ECO:0000313" key="10">
    <source>
        <dbReference type="EMBL" id="MBX0323037.1"/>
    </source>
</evidence>
<dbReference type="RefSeq" id="WP_220618021.1">
    <property type="nucleotide sequence ID" value="NZ_RKLR01000003.1"/>
</dbReference>
<dbReference type="PROSITE" id="PS51257">
    <property type="entry name" value="PROKAR_LIPOPROTEIN"/>
    <property type="match status" value="1"/>
</dbReference>
<dbReference type="InterPro" id="IPR017533">
    <property type="entry name" value="Halocyanin"/>
</dbReference>
<dbReference type="PROSITE" id="PS51318">
    <property type="entry name" value="TAT"/>
    <property type="match status" value="1"/>
</dbReference>
<keyword evidence="11" id="KW-1185">Reference proteome</keyword>
<name>A0AAW4PRT5_9EURY</name>
<dbReference type="InterPro" id="IPR000923">
    <property type="entry name" value="BlueCu_1"/>
</dbReference>
<evidence type="ECO:0000256" key="8">
    <source>
        <dbReference type="SAM" id="MobiDB-lite"/>
    </source>
</evidence>
<feature type="compositionally biased region" description="Gly residues" evidence="8">
    <location>
        <begin position="24"/>
        <end position="44"/>
    </location>
</feature>
<dbReference type="NCBIfam" id="TIGR03102">
    <property type="entry name" value="halo_cynanin"/>
    <property type="match status" value="1"/>
</dbReference>
<dbReference type="InterPro" id="IPR006311">
    <property type="entry name" value="TAT_signal"/>
</dbReference>
<evidence type="ECO:0000256" key="6">
    <source>
        <dbReference type="ARBA" id="ARBA00023136"/>
    </source>
</evidence>
<evidence type="ECO:0000259" key="9">
    <source>
        <dbReference type="Pfam" id="PF00127"/>
    </source>
</evidence>
<organism evidence="10 11">
    <name type="scientific">Haloarcula rubra</name>
    <dbReference type="NCBI Taxonomy" id="2487747"/>
    <lineage>
        <taxon>Archaea</taxon>
        <taxon>Methanobacteriati</taxon>
        <taxon>Methanobacteriota</taxon>
        <taxon>Stenosarchaea group</taxon>
        <taxon>Halobacteria</taxon>
        <taxon>Halobacteriales</taxon>
        <taxon>Haloarculaceae</taxon>
        <taxon>Haloarcula</taxon>
    </lineage>
</organism>
<evidence type="ECO:0000256" key="7">
    <source>
        <dbReference type="PIRSR" id="PIRSR602387-1"/>
    </source>
</evidence>
<dbReference type="CDD" id="cd04220">
    <property type="entry name" value="Halocyanin"/>
    <property type="match status" value="1"/>
</dbReference>
<evidence type="ECO:0000256" key="2">
    <source>
        <dbReference type="ARBA" id="ARBA00022448"/>
    </source>
</evidence>
<evidence type="ECO:0000256" key="1">
    <source>
        <dbReference type="ARBA" id="ARBA00004370"/>
    </source>
</evidence>
<dbReference type="PRINTS" id="PR00157">
    <property type="entry name" value="PLASTOCYANIN"/>
</dbReference>
<dbReference type="InterPro" id="IPR002387">
    <property type="entry name" value="Plastocyanin"/>
</dbReference>
<evidence type="ECO:0000256" key="5">
    <source>
        <dbReference type="ARBA" id="ARBA00023008"/>
    </source>
</evidence>
<dbReference type="AlphaFoldDB" id="A0AAW4PRT5"/>
<dbReference type="GO" id="GO:0009055">
    <property type="term" value="F:electron transfer activity"/>
    <property type="evidence" value="ECO:0007669"/>
    <property type="project" value="InterPro"/>
</dbReference>
<keyword evidence="6" id="KW-0472">Membrane</keyword>
<proteinExistence type="predicted"/>
<comment type="cofactor">
    <cofactor evidence="7">
        <name>Cu(2+)</name>
        <dbReference type="ChEBI" id="CHEBI:29036"/>
    </cofactor>
    <text evidence="7">The crystal structure with reduced Cu(1+) has also been determined.</text>
</comment>
<keyword evidence="3 7" id="KW-0479">Metal-binding</keyword>
<evidence type="ECO:0000256" key="4">
    <source>
        <dbReference type="ARBA" id="ARBA00022982"/>
    </source>
</evidence>
<gene>
    <name evidence="10" type="ORF">EGH21_08365</name>
</gene>
<evidence type="ECO:0000313" key="11">
    <source>
        <dbReference type="Proteomes" id="UP001430377"/>
    </source>
</evidence>
<dbReference type="Gene3D" id="2.60.40.420">
    <property type="entry name" value="Cupredoxins - blue copper proteins"/>
    <property type="match status" value="1"/>
</dbReference>
<reference evidence="10 11" key="1">
    <citation type="submission" date="2021-06" db="EMBL/GenBank/DDBJ databases">
        <title>Halomicroarcula sp. a new haloarchaeum isolated from saline soil.</title>
        <authorList>
            <person name="Duran-Viseras A."/>
            <person name="Sanchez-Porro C."/>
            <person name="Ventosa A."/>
        </authorList>
    </citation>
    <scope>NUCLEOTIDE SEQUENCE [LARGE SCALE GENOMIC DNA]</scope>
    <source>
        <strain evidence="10 11">F13</strain>
    </source>
</reference>
<dbReference type="PROSITE" id="PS00196">
    <property type="entry name" value="COPPER_BLUE"/>
    <property type="match status" value="1"/>
</dbReference>
<keyword evidence="5 7" id="KW-0186">Copper</keyword>
<dbReference type="GO" id="GO:0016020">
    <property type="term" value="C:membrane"/>
    <property type="evidence" value="ECO:0007669"/>
    <property type="project" value="UniProtKB-SubCell"/>
</dbReference>
<dbReference type="SUPFAM" id="SSF49503">
    <property type="entry name" value="Cupredoxins"/>
    <property type="match status" value="1"/>
</dbReference>
<dbReference type="InterPro" id="IPR008972">
    <property type="entry name" value="Cupredoxin"/>
</dbReference>
<feature type="compositionally biased region" description="Polar residues" evidence="8">
    <location>
        <begin position="54"/>
        <end position="64"/>
    </location>
</feature>
<feature type="binding site" evidence="7">
    <location>
        <position position="171"/>
    </location>
    <ligand>
        <name>Cu cation</name>
        <dbReference type="ChEBI" id="CHEBI:23378"/>
    </ligand>
</feature>